<gene>
    <name evidence="8" type="ORF">GCM10007855_40440</name>
</gene>
<evidence type="ECO:0000256" key="6">
    <source>
        <dbReference type="ARBA" id="ARBA00047942"/>
    </source>
</evidence>
<dbReference type="InterPro" id="IPR002052">
    <property type="entry name" value="DNA_methylase_N6_adenine_CS"/>
</dbReference>
<dbReference type="PRINTS" id="PR00506">
    <property type="entry name" value="D21N6MTFRASE"/>
</dbReference>
<sequence length="420" mass="48702">MKAIMNKNINKISQSLALNIDTQSSIFETSTKINQEVDAICHLYKGDNEIILRKLNDELKNSIDFCYIDPPYNTKNKFIYNDNRTSNNHTIWGSHAEWMQFMTSRLVHLHTLLKDTGIVAISIDDYEQPYLRILLDQIFGETNFIACISVCRSRNGKGSKGNIATNHEYIIVYGKTSQAEITGFKDEDSSSYDRKDEYGLYKINGLFRKKGDASLREDRPNMFYPLYFDENGNVFTENKDKLLKKVYPMDSKGIERRWLWGKEKATKESWKLFASKNGVIYVKNYHSEDKRIKPRSFWDDNRYLTERATNQIKEIYGTKVFETPKPLDLIEDLIISHTKKDALILDFFAGTGTTAHAAFNLNEKDNGTRKVILIEQEQPISKTHVAYKNGFNVISDITEFRLRWLTKSNPNFSFQSKSVS</sequence>
<reference evidence="9" key="1">
    <citation type="journal article" date="2019" name="Int. J. Syst. Evol. Microbiol.">
        <title>The Global Catalogue of Microorganisms (GCM) 10K type strain sequencing project: providing services to taxonomists for standard genome sequencing and annotation.</title>
        <authorList>
            <consortium name="The Broad Institute Genomics Platform"/>
            <consortium name="The Broad Institute Genome Sequencing Center for Infectious Disease"/>
            <person name="Wu L."/>
            <person name="Ma J."/>
        </authorList>
    </citation>
    <scope>NUCLEOTIDE SEQUENCE [LARGE SCALE GENOMIC DNA]</scope>
    <source>
        <strain evidence="9">NBRC 105001</strain>
    </source>
</reference>
<dbReference type="EC" id="2.1.1.72" evidence="2"/>
<accession>A0ABQ6ALH9</accession>
<dbReference type="Gene3D" id="3.40.50.150">
    <property type="entry name" value="Vaccinia Virus protein VP39"/>
    <property type="match status" value="1"/>
</dbReference>
<dbReference type="EMBL" id="BSOU01000025">
    <property type="protein sequence ID" value="GLR77169.1"/>
    <property type="molecule type" value="Genomic_DNA"/>
</dbReference>
<evidence type="ECO:0000313" key="8">
    <source>
        <dbReference type="EMBL" id="GLR77169.1"/>
    </source>
</evidence>
<dbReference type="Proteomes" id="UP001156660">
    <property type="component" value="Unassembled WGS sequence"/>
</dbReference>
<evidence type="ECO:0000256" key="3">
    <source>
        <dbReference type="ARBA" id="ARBA00022603"/>
    </source>
</evidence>
<dbReference type="PROSITE" id="PS00092">
    <property type="entry name" value="N6_MTASE"/>
    <property type="match status" value="1"/>
</dbReference>
<proteinExistence type="inferred from homology"/>
<feature type="domain" description="DNA methylase N-4/N-6" evidence="7">
    <location>
        <begin position="63"/>
        <end position="378"/>
    </location>
</feature>
<evidence type="ECO:0000256" key="2">
    <source>
        <dbReference type="ARBA" id="ARBA00011900"/>
    </source>
</evidence>
<evidence type="ECO:0000259" key="7">
    <source>
        <dbReference type="Pfam" id="PF01555"/>
    </source>
</evidence>
<keyword evidence="3" id="KW-0489">Methyltransferase</keyword>
<keyword evidence="5" id="KW-0949">S-adenosyl-L-methionine</keyword>
<dbReference type="PIRSF" id="PIRSF015855">
    <property type="entry name" value="TypeIII_Mtase_mKpnI"/>
    <property type="match status" value="1"/>
</dbReference>
<dbReference type="Pfam" id="PF01555">
    <property type="entry name" value="N6_N4_Mtase"/>
    <property type="match status" value="1"/>
</dbReference>
<organism evidence="8 9">
    <name type="scientific">Aliivibrio sifiae</name>
    <dbReference type="NCBI Taxonomy" id="566293"/>
    <lineage>
        <taxon>Bacteria</taxon>
        <taxon>Pseudomonadati</taxon>
        <taxon>Pseudomonadota</taxon>
        <taxon>Gammaproteobacteria</taxon>
        <taxon>Vibrionales</taxon>
        <taxon>Vibrionaceae</taxon>
        <taxon>Aliivibrio</taxon>
    </lineage>
</organism>
<keyword evidence="4" id="KW-0808">Transferase</keyword>
<evidence type="ECO:0000256" key="4">
    <source>
        <dbReference type="ARBA" id="ARBA00022679"/>
    </source>
</evidence>
<comment type="caution">
    <text evidence="8">The sequence shown here is derived from an EMBL/GenBank/DDBJ whole genome shotgun (WGS) entry which is preliminary data.</text>
</comment>
<evidence type="ECO:0000313" key="9">
    <source>
        <dbReference type="Proteomes" id="UP001156660"/>
    </source>
</evidence>
<dbReference type="InterPro" id="IPR002295">
    <property type="entry name" value="N4/N6-MTase_EcoPI_Mod-like"/>
</dbReference>
<comment type="catalytic activity">
    <reaction evidence="6">
        <text>a 2'-deoxyadenosine in DNA + S-adenosyl-L-methionine = an N(6)-methyl-2'-deoxyadenosine in DNA + S-adenosyl-L-homocysteine + H(+)</text>
        <dbReference type="Rhea" id="RHEA:15197"/>
        <dbReference type="Rhea" id="RHEA-COMP:12418"/>
        <dbReference type="Rhea" id="RHEA-COMP:12419"/>
        <dbReference type="ChEBI" id="CHEBI:15378"/>
        <dbReference type="ChEBI" id="CHEBI:57856"/>
        <dbReference type="ChEBI" id="CHEBI:59789"/>
        <dbReference type="ChEBI" id="CHEBI:90615"/>
        <dbReference type="ChEBI" id="CHEBI:90616"/>
        <dbReference type="EC" id="2.1.1.72"/>
    </reaction>
</comment>
<dbReference type="InterPro" id="IPR002941">
    <property type="entry name" value="DNA_methylase_N4/N6"/>
</dbReference>
<dbReference type="InterPro" id="IPR029063">
    <property type="entry name" value="SAM-dependent_MTases_sf"/>
</dbReference>
<evidence type="ECO:0000256" key="5">
    <source>
        <dbReference type="ARBA" id="ARBA00022691"/>
    </source>
</evidence>
<comment type="similarity">
    <text evidence="1">Belongs to the N(4)/N(6)-methyltransferase family.</text>
</comment>
<dbReference type="SUPFAM" id="SSF53335">
    <property type="entry name" value="S-adenosyl-L-methionine-dependent methyltransferases"/>
    <property type="match status" value="1"/>
</dbReference>
<protein>
    <recommendedName>
        <fullName evidence="2">site-specific DNA-methyltransferase (adenine-specific)</fullName>
        <ecNumber evidence="2">2.1.1.72</ecNumber>
    </recommendedName>
</protein>
<evidence type="ECO:0000256" key="1">
    <source>
        <dbReference type="ARBA" id="ARBA00006594"/>
    </source>
</evidence>
<dbReference type="RefSeq" id="WP_170066756.1">
    <property type="nucleotide sequence ID" value="NZ_BSOU01000025.1"/>
</dbReference>
<name>A0ABQ6ALH9_9GAMM</name>
<keyword evidence="9" id="KW-1185">Reference proteome</keyword>